<protein>
    <recommendedName>
        <fullName evidence="2">Reverse transcriptase domain-containing protein</fullName>
    </recommendedName>
</protein>
<dbReference type="GO" id="GO:0071897">
    <property type="term" value="P:DNA biosynthetic process"/>
    <property type="evidence" value="ECO:0007669"/>
    <property type="project" value="UniProtKB-ARBA"/>
</dbReference>
<reference evidence="1" key="1">
    <citation type="submission" date="2015-11" db="EMBL/GenBank/DDBJ databases">
        <title>De novo transcriptome assembly of four potential Pierce s Disease insect vectors from Arizona vineyards.</title>
        <authorList>
            <person name="Tassone E.E."/>
        </authorList>
    </citation>
    <scope>NUCLEOTIDE SEQUENCE</scope>
</reference>
<evidence type="ECO:0008006" key="2">
    <source>
        <dbReference type="Google" id="ProtNLM"/>
    </source>
</evidence>
<dbReference type="Gene3D" id="3.30.70.270">
    <property type="match status" value="1"/>
</dbReference>
<proteinExistence type="predicted"/>
<dbReference type="InterPro" id="IPR043128">
    <property type="entry name" value="Rev_trsase/Diguanyl_cyclase"/>
</dbReference>
<gene>
    <name evidence="1" type="ORF">g.54434</name>
</gene>
<dbReference type="InterPro" id="IPR043502">
    <property type="entry name" value="DNA/RNA_pol_sf"/>
</dbReference>
<feature type="non-terminal residue" evidence="1">
    <location>
        <position position="100"/>
    </location>
</feature>
<organism evidence="1">
    <name type="scientific">Graphocephala atropunctata</name>
    <dbReference type="NCBI Taxonomy" id="36148"/>
    <lineage>
        <taxon>Eukaryota</taxon>
        <taxon>Metazoa</taxon>
        <taxon>Ecdysozoa</taxon>
        <taxon>Arthropoda</taxon>
        <taxon>Hexapoda</taxon>
        <taxon>Insecta</taxon>
        <taxon>Pterygota</taxon>
        <taxon>Neoptera</taxon>
        <taxon>Paraneoptera</taxon>
        <taxon>Hemiptera</taxon>
        <taxon>Auchenorrhyncha</taxon>
        <taxon>Membracoidea</taxon>
        <taxon>Cicadellidae</taxon>
        <taxon>Cicadellinae</taxon>
        <taxon>Cicadellini</taxon>
        <taxon>Graphocephala</taxon>
    </lineage>
</organism>
<dbReference type="SUPFAM" id="SSF56672">
    <property type="entry name" value="DNA/RNA polymerases"/>
    <property type="match status" value="1"/>
</dbReference>
<name>A0A1B6LKG2_9HEMI</name>
<evidence type="ECO:0000313" key="1">
    <source>
        <dbReference type="EMBL" id="JAT24104.1"/>
    </source>
</evidence>
<dbReference type="EMBL" id="GEBQ01015873">
    <property type="protein sequence ID" value="JAT24104.1"/>
    <property type="molecule type" value="Transcribed_RNA"/>
</dbReference>
<feature type="non-terminal residue" evidence="1">
    <location>
        <position position="1"/>
    </location>
</feature>
<accession>A0A1B6LKG2</accession>
<sequence>LTINPENVTYVQTKISFLGLLEGCQLTWREPRVSEIILLLGMSRESRFIGMVDFYRRFITNMAELAAPLKALRKKEVKFEWGKSQQKEAIMQPPVLRMLN</sequence>
<dbReference type="AlphaFoldDB" id="A0A1B6LKG2"/>